<proteinExistence type="inferred from homology"/>
<dbReference type="Proteomes" id="UP001224775">
    <property type="component" value="Unassembled WGS sequence"/>
</dbReference>
<evidence type="ECO:0000256" key="5">
    <source>
        <dbReference type="PIRSR" id="PIRSR604294-1"/>
    </source>
</evidence>
<keyword evidence="8" id="KW-1185">Reference proteome</keyword>
<evidence type="ECO:0000256" key="1">
    <source>
        <dbReference type="ARBA" id="ARBA00006787"/>
    </source>
</evidence>
<dbReference type="PROSITE" id="PS51257">
    <property type="entry name" value="PROKAR_LIPOPROTEIN"/>
    <property type="match status" value="1"/>
</dbReference>
<dbReference type="Pfam" id="PF03055">
    <property type="entry name" value="RPE65"/>
    <property type="match status" value="1"/>
</dbReference>
<evidence type="ECO:0000256" key="3">
    <source>
        <dbReference type="ARBA" id="ARBA00023002"/>
    </source>
</evidence>
<feature type="binding site" evidence="5">
    <location>
        <position position="414"/>
    </location>
    <ligand>
        <name>Fe cation</name>
        <dbReference type="ChEBI" id="CHEBI:24875"/>
        <note>catalytic</note>
    </ligand>
</feature>
<protein>
    <submittedName>
        <fullName evidence="7">Carotenoid 9,10(9',10')-cleavage dioxygenase</fullName>
        <ecNumber evidence="7">1.14.99.n4</ecNumber>
    </submittedName>
</protein>
<dbReference type="GO" id="GO:0010436">
    <property type="term" value="F:carotenoid dioxygenase activity"/>
    <property type="evidence" value="ECO:0007669"/>
    <property type="project" value="TreeGrafter"/>
</dbReference>
<keyword evidence="4 5" id="KW-0408">Iron</keyword>
<feature type="binding site" evidence="5">
    <location>
        <position position="619"/>
    </location>
    <ligand>
        <name>Fe cation</name>
        <dbReference type="ChEBI" id="CHEBI:24875"/>
        <note>catalytic</note>
    </ligand>
</feature>
<keyword evidence="3 7" id="KW-0560">Oxidoreductase</keyword>
<comment type="caution">
    <text evidence="7">The sequence shown here is derived from an EMBL/GenBank/DDBJ whole genome shotgun (WGS) entry which is preliminary data.</text>
</comment>
<evidence type="ECO:0000313" key="7">
    <source>
        <dbReference type="EMBL" id="KAK1737999.1"/>
    </source>
</evidence>
<dbReference type="GO" id="GO:0009570">
    <property type="term" value="C:chloroplast stroma"/>
    <property type="evidence" value="ECO:0007669"/>
    <property type="project" value="TreeGrafter"/>
</dbReference>
<dbReference type="InterPro" id="IPR004294">
    <property type="entry name" value="Carotenoid_Oase"/>
</dbReference>
<feature type="binding site" evidence="5">
    <location>
        <position position="293"/>
    </location>
    <ligand>
        <name>Fe cation</name>
        <dbReference type="ChEBI" id="CHEBI:24875"/>
        <note>catalytic</note>
    </ligand>
</feature>
<dbReference type="EC" id="1.14.99.n4" evidence="7"/>
<organism evidence="7 8">
    <name type="scientific">Skeletonema marinoi</name>
    <dbReference type="NCBI Taxonomy" id="267567"/>
    <lineage>
        <taxon>Eukaryota</taxon>
        <taxon>Sar</taxon>
        <taxon>Stramenopiles</taxon>
        <taxon>Ochrophyta</taxon>
        <taxon>Bacillariophyta</taxon>
        <taxon>Coscinodiscophyceae</taxon>
        <taxon>Thalassiosirophycidae</taxon>
        <taxon>Thalassiosirales</taxon>
        <taxon>Skeletonemataceae</taxon>
        <taxon>Skeletonema</taxon>
        <taxon>Skeletonema marinoi-dohrnii complex</taxon>
    </lineage>
</organism>
<dbReference type="GO" id="GO:0046872">
    <property type="term" value="F:metal ion binding"/>
    <property type="evidence" value="ECO:0007669"/>
    <property type="project" value="UniProtKB-KW"/>
</dbReference>
<evidence type="ECO:0000256" key="6">
    <source>
        <dbReference type="SAM" id="MobiDB-lite"/>
    </source>
</evidence>
<name>A0AAD9D9P0_9STRA</name>
<keyword evidence="2 5" id="KW-0479">Metal-binding</keyword>
<dbReference type="EMBL" id="JATAAI010000022">
    <property type="protein sequence ID" value="KAK1737999.1"/>
    <property type="molecule type" value="Genomic_DNA"/>
</dbReference>
<keyword evidence="7" id="KW-0223">Dioxygenase</keyword>
<reference evidence="7" key="1">
    <citation type="submission" date="2023-06" db="EMBL/GenBank/DDBJ databases">
        <title>Survivors Of The Sea: Transcriptome response of Skeletonema marinoi to long-term dormancy.</title>
        <authorList>
            <person name="Pinder M.I.M."/>
            <person name="Kourtchenko O."/>
            <person name="Robertson E.K."/>
            <person name="Larsson T."/>
            <person name="Maumus F."/>
            <person name="Osuna-Cruz C.M."/>
            <person name="Vancaester E."/>
            <person name="Stenow R."/>
            <person name="Vandepoele K."/>
            <person name="Ploug H."/>
            <person name="Bruchert V."/>
            <person name="Godhe A."/>
            <person name="Topel M."/>
        </authorList>
    </citation>
    <scope>NUCLEOTIDE SEQUENCE</scope>
    <source>
        <strain evidence="7">R05AC</strain>
    </source>
</reference>
<accession>A0AAD9D9P0</accession>
<dbReference type="AlphaFoldDB" id="A0AAD9D9P0"/>
<evidence type="ECO:0000256" key="2">
    <source>
        <dbReference type="ARBA" id="ARBA00022723"/>
    </source>
</evidence>
<gene>
    <name evidence="7" type="ORF">QTG54_011293</name>
</gene>
<dbReference type="PANTHER" id="PTHR10543">
    <property type="entry name" value="BETA-CAROTENE DIOXYGENASE"/>
    <property type="match status" value="1"/>
</dbReference>
<evidence type="ECO:0000313" key="8">
    <source>
        <dbReference type="Proteomes" id="UP001224775"/>
    </source>
</evidence>
<comment type="similarity">
    <text evidence="1">Belongs to the carotenoid oxygenase family.</text>
</comment>
<sequence>MKLSASLLTGVILCGCNNANLGDAFLAHRDGGNAIAAIRQASATELVGPLYYKSDPDDPLPYPPYDTTDHNDDDDATTSSSSTTTPPPRRPRRSFLHQLDRFLTILQNTSSHLKKHTFLSGNFAPVSEEHVQVPVKVVEGELPAGLDGAFCRNGPNPIISQQKKRYHWFDGHAMLHTLMIKDGKATYTNQFIPCPRYQIEQELGEEYFPTIGEYKGLVGLLKLTFHAQLVKQKIDDLKQVAPPNTNVLMWNNKFYCLHEANLPMECRMFPDGRLEYLGCETFDGVLDYPFSAHPVKDGEDELIFHSYSVDEQLIEESGTMKIGKYNSKQKAVSTYLVPTPSKEHVSFAHSIITTDRYIIVWDCSVHFQTDALFYGGSFFKNTKHSLKFGVVPKDATSRDDVIWIDSNESGAIVHPLHAWEEVEEEFEDGNLISSRTVIKVWSPFSKDLELDLNKANTFHMVEYTIDLQSKSVTREVIDDTINSEFSVMPPRAKPASSFVAAPSSSALSEIKVESTTKKYSTLSYEDRFGFTAILGDEGHFIGYAKWDLVRRCLDSTVYYGKDEIGGEPTVVRAADNMIYIGCYAYDEQESQSSFIIYNGETNEKVCRLEMPHRVPYGFHGQFISREDLEKHFEYHENRPSSKLKEETEEEMYRRLVQQMMTMLTFP</sequence>
<dbReference type="PANTHER" id="PTHR10543:SF89">
    <property type="entry name" value="CAROTENOID 9,10(9',10')-CLEAVAGE DIOXYGENASE 1"/>
    <property type="match status" value="1"/>
</dbReference>
<feature type="binding site" evidence="5">
    <location>
        <position position="349"/>
    </location>
    <ligand>
        <name>Fe cation</name>
        <dbReference type="ChEBI" id="CHEBI:24875"/>
        <note>catalytic</note>
    </ligand>
</feature>
<dbReference type="GO" id="GO:0016121">
    <property type="term" value="P:carotene catabolic process"/>
    <property type="evidence" value="ECO:0007669"/>
    <property type="project" value="TreeGrafter"/>
</dbReference>
<feature type="region of interest" description="Disordered" evidence="6">
    <location>
        <begin position="49"/>
        <end position="93"/>
    </location>
</feature>
<evidence type="ECO:0000256" key="4">
    <source>
        <dbReference type="ARBA" id="ARBA00023004"/>
    </source>
</evidence>
<comment type="cofactor">
    <cofactor evidence="5">
        <name>Fe(2+)</name>
        <dbReference type="ChEBI" id="CHEBI:29033"/>
    </cofactor>
    <text evidence="5">Binds 1 Fe(2+) ion per subunit.</text>
</comment>